<dbReference type="NCBIfam" id="NF007113">
    <property type="entry name" value="PRK09562.1"/>
    <property type="match status" value="1"/>
</dbReference>
<dbReference type="CDD" id="cd11529">
    <property type="entry name" value="NTP-PPase_MazG_Cterm"/>
    <property type="match status" value="1"/>
</dbReference>
<evidence type="ECO:0000259" key="1">
    <source>
        <dbReference type="Pfam" id="PF03819"/>
    </source>
</evidence>
<dbReference type="InterPro" id="IPR048011">
    <property type="entry name" value="NTP-PPase_MazG-like_C"/>
</dbReference>
<dbReference type="InterPro" id="IPR004518">
    <property type="entry name" value="MazG-like_dom"/>
</dbReference>
<dbReference type="PATRIC" id="fig|1703780.3.peg.1680"/>
<dbReference type="EMBL" id="LJUO01000025">
    <property type="protein sequence ID" value="KPK72672.1"/>
    <property type="molecule type" value="Genomic_DNA"/>
</dbReference>
<dbReference type="Proteomes" id="UP000051096">
    <property type="component" value="Unassembled WGS sequence"/>
</dbReference>
<dbReference type="GO" id="GO:0046047">
    <property type="term" value="P:TTP catabolic process"/>
    <property type="evidence" value="ECO:0007669"/>
    <property type="project" value="TreeGrafter"/>
</dbReference>
<dbReference type="InterPro" id="IPR011551">
    <property type="entry name" value="NTP_PyrPHydrolase_MazG"/>
</dbReference>
<dbReference type="GO" id="GO:0046081">
    <property type="term" value="P:dUTP catabolic process"/>
    <property type="evidence" value="ECO:0007669"/>
    <property type="project" value="TreeGrafter"/>
</dbReference>
<dbReference type="GO" id="GO:0046076">
    <property type="term" value="P:dTTP catabolic process"/>
    <property type="evidence" value="ECO:0007669"/>
    <property type="project" value="TreeGrafter"/>
</dbReference>
<proteinExistence type="predicted"/>
<protein>
    <recommendedName>
        <fullName evidence="1">NTP pyrophosphohydrolase MazG-like domain-containing protein</fullName>
    </recommendedName>
</protein>
<feature type="domain" description="NTP pyrophosphohydrolase MazG-like" evidence="1">
    <location>
        <begin position="23"/>
        <end position="96"/>
    </location>
</feature>
<dbReference type="GO" id="GO:0006203">
    <property type="term" value="P:dGTP catabolic process"/>
    <property type="evidence" value="ECO:0007669"/>
    <property type="project" value="TreeGrafter"/>
</dbReference>
<dbReference type="PANTHER" id="PTHR30522:SF0">
    <property type="entry name" value="NUCLEOSIDE TRIPHOSPHATE PYROPHOSPHOHYDROLASE"/>
    <property type="match status" value="1"/>
</dbReference>
<dbReference type="GO" id="GO:0047429">
    <property type="term" value="F:nucleoside triphosphate diphosphatase activity"/>
    <property type="evidence" value="ECO:0007669"/>
    <property type="project" value="InterPro"/>
</dbReference>
<dbReference type="CDD" id="cd11528">
    <property type="entry name" value="NTP-PPase_MazG_Nterm"/>
    <property type="match status" value="1"/>
</dbReference>
<accession>A0A0S8GIQ0</accession>
<sequence>MKLQSLVSLVETLRTECPWDRAQTLASLKSKIIEESYELVEAIDSHDEHAIKEEIGDVLFLGFFVAKIFEDEHSITLDTLVGDTVEKYRKKHPHVFEGKDLADKEAVLKYWHESKRDIFTGIPKMLPALMAAMIIQERAARLGFDWKSHVGALEKALEEIREVEASVGEDRLFEECGDLLFACVNVLRHLSVDPEDALKHANKKFIERFRKVLEALKERGKDLGDITLEEMDALWENLKEDGSQ</sequence>
<dbReference type="InterPro" id="IPR048015">
    <property type="entry name" value="NTP-PPase_MazG-like_N"/>
</dbReference>
<dbReference type="GO" id="GO:0046061">
    <property type="term" value="P:dATP catabolic process"/>
    <property type="evidence" value="ECO:0007669"/>
    <property type="project" value="TreeGrafter"/>
</dbReference>
<dbReference type="PANTHER" id="PTHR30522">
    <property type="entry name" value="NUCLEOSIDE TRIPHOSPHATE PYROPHOSPHOHYDROLASE"/>
    <property type="match status" value="1"/>
</dbReference>
<dbReference type="SUPFAM" id="SSF101386">
    <property type="entry name" value="all-alpha NTP pyrophosphatases"/>
    <property type="match status" value="2"/>
</dbReference>
<dbReference type="GO" id="GO:0046052">
    <property type="term" value="P:UTP catabolic process"/>
    <property type="evidence" value="ECO:0007669"/>
    <property type="project" value="TreeGrafter"/>
</dbReference>
<comment type="caution">
    <text evidence="2">The sequence shown here is derived from an EMBL/GenBank/DDBJ whole genome shotgun (WGS) entry which is preliminary data.</text>
</comment>
<evidence type="ECO:0000313" key="3">
    <source>
        <dbReference type="Proteomes" id="UP000051096"/>
    </source>
</evidence>
<dbReference type="AlphaFoldDB" id="A0A0S8GIQ0"/>
<organism evidence="2 3">
    <name type="scientific">candidate division WOR_3 bacterium SM23_60</name>
    <dbReference type="NCBI Taxonomy" id="1703780"/>
    <lineage>
        <taxon>Bacteria</taxon>
        <taxon>Bacteria division WOR-3</taxon>
    </lineage>
</organism>
<reference evidence="2 3" key="1">
    <citation type="journal article" date="2015" name="Microbiome">
        <title>Genomic resolution of linkages in carbon, nitrogen, and sulfur cycling among widespread estuary sediment bacteria.</title>
        <authorList>
            <person name="Baker B.J."/>
            <person name="Lazar C.S."/>
            <person name="Teske A.P."/>
            <person name="Dick G.J."/>
        </authorList>
    </citation>
    <scope>NUCLEOTIDE SEQUENCE [LARGE SCALE GENOMIC DNA]</scope>
    <source>
        <strain evidence="2">SM23_60</strain>
    </source>
</reference>
<name>A0A0S8GIQ0_UNCW3</name>
<dbReference type="Gene3D" id="1.10.287.1080">
    <property type="entry name" value="MazG-like"/>
    <property type="match status" value="2"/>
</dbReference>
<dbReference type="NCBIfam" id="TIGR00444">
    <property type="entry name" value="mazG"/>
    <property type="match status" value="1"/>
</dbReference>
<dbReference type="Pfam" id="PF03819">
    <property type="entry name" value="MazG"/>
    <property type="match status" value="1"/>
</dbReference>
<gene>
    <name evidence="2" type="ORF">AMJ87_03980</name>
</gene>
<evidence type="ECO:0000313" key="2">
    <source>
        <dbReference type="EMBL" id="KPK72672.1"/>
    </source>
</evidence>